<dbReference type="EMBL" id="KN833755">
    <property type="protein sequence ID" value="KIK21142.1"/>
    <property type="molecule type" value="Genomic_DNA"/>
</dbReference>
<reference evidence="1 2" key="1">
    <citation type="submission" date="2014-04" db="EMBL/GenBank/DDBJ databases">
        <authorList>
            <consortium name="DOE Joint Genome Institute"/>
            <person name="Kuo A."/>
            <person name="Kohler A."/>
            <person name="Costa M.D."/>
            <person name="Nagy L.G."/>
            <person name="Floudas D."/>
            <person name="Copeland A."/>
            <person name="Barry K.W."/>
            <person name="Cichocki N."/>
            <person name="Veneault-Fourrey C."/>
            <person name="LaButti K."/>
            <person name="Lindquist E.A."/>
            <person name="Lipzen A."/>
            <person name="Lundell T."/>
            <person name="Morin E."/>
            <person name="Murat C."/>
            <person name="Sun H."/>
            <person name="Tunlid A."/>
            <person name="Henrissat B."/>
            <person name="Grigoriev I.V."/>
            <person name="Hibbett D.S."/>
            <person name="Martin F."/>
            <person name="Nordberg H.P."/>
            <person name="Cantor M.N."/>
            <person name="Hua S.X."/>
        </authorList>
    </citation>
    <scope>NUCLEOTIDE SEQUENCE [LARGE SCALE GENOMIC DNA]</scope>
    <source>
        <strain evidence="1 2">441</strain>
    </source>
</reference>
<proteinExistence type="predicted"/>
<reference evidence="2" key="2">
    <citation type="submission" date="2015-01" db="EMBL/GenBank/DDBJ databases">
        <title>Evolutionary Origins and Diversification of the Mycorrhizal Mutualists.</title>
        <authorList>
            <consortium name="DOE Joint Genome Institute"/>
            <consortium name="Mycorrhizal Genomics Consortium"/>
            <person name="Kohler A."/>
            <person name="Kuo A."/>
            <person name="Nagy L.G."/>
            <person name="Floudas D."/>
            <person name="Copeland A."/>
            <person name="Barry K.W."/>
            <person name="Cichocki N."/>
            <person name="Veneault-Fourrey C."/>
            <person name="LaButti K."/>
            <person name="Lindquist E.A."/>
            <person name="Lipzen A."/>
            <person name="Lundell T."/>
            <person name="Morin E."/>
            <person name="Murat C."/>
            <person name="Riley R."/>
            <person name="Ohm R."/>
            <person name="Sun H."/>
            <person name="Tunlid A."/>
            <person name="Henrissat B."/>
            <person name="Grigoriev I.V."/>
            <person name="Hibbett D.S."/>
            <person name="Martin F."/>
        </authorList>
    </citation>
    <scope>NUCLEOTIDE SEQUENCE [LARGE SCALE GENOMIC DNA]</scope>
    <source>
        <strain evidence="2">441</strain>
    </source>
</reference>
<name>A0A0C9ZFA3_9AGAM</name>
<protein>
    <submittedName>
        <fullName evidence="1">Uncharacterized protein</fullName>
    </submittedName>
</protein>
<evidence type="ECO:0000313" key="1">
    <source>
        <dbReference type="EMBL" id="KIK21142.1"/>
    </source>
</evidence>
<dbReference type="HOGENOM" id="CLU_2705807_0_0_1"/>
<sequence length="73" mass="8144">MLNATELHIDNPCAAPCSPNVSPKQCSVRIQESHHPPAPVFVFHCHCQLLSELDFRYIVQTDSEGQTLWGGQN</sequence>
<accession>A0A0C9ZFA3</accession>
<dbReference type="Proteomes" id="UP000054018">
    <property type="component" value="Unassembled WGS sequence"/>
</dbReference>
<keyword evidence="2" id="KW-1185">Reference proteome</keyword>
<gene>
    <name evidence="1" type="ORF">PISMIDRAFT_681703</name>
</gene>
<dbReference type="AlphaFoldDB" id="A0A0C9ZFA3"/>
<evidence type="ECO:0000313" key="2">
    <source>
        <dbReference type="Proteomes" id="UP000054018"/>
    </source>
</evidence>
<organism evidence="1 2">
    <name type="scientific">Pisolithus microcarpus 441</name>
    <dbReference type="NCBI Taxonomy" id="765257"/>
    <lineage>
        <taxon>Eukaryota</taxon>
        <taxon>Fungi</taxon>
        <taxon>Dikarya</taxon>
        <taxon>Basidiomycota</taxon>
        <taxon>Agaricomycotina</taxon>
        <taxon>Agaricomycetes</taxon>
        <taxon>Agaricomycetidae</taxon>
        <taxon>Boletales</taxon>
        <taxon>Sclerodermatineae</taxon>
        <taxon>Pisolithaceae</taxon>
        <taxon>Pisolithus</taxon>
    </lineage>
</organism>